<keyword evidence="3" id="KW-0347">Helicase</keyword>
<dbReference type="CDD" id="cd09179">
    <property type="entry name" value="PLDc_N_DEXD_a"/>
    <property type="match status" value="1"/>
</dbReference>
<evidence type="ECO:0000256" key="1">
    <source>
        <dbReference type="ARBA" id="ARBA00022741"/>
    </source>
</evidence>
<dbReference type="SMART" id="SM00487">
    <property type="entry name" value="DEXDc"/>
    <property type="match status" value="1"/>
</dbReference>
<dbReference type="InterPro" id="IPR006935">
    <property type="entry name" value="Helicase/UvrB_N"/>
</dbReference>
<dbReference type="Gene3D" id="3.40.50.300">
    <property type="entry name" value="P-loop containing nucleotide triphosphate hydrolases"/>
    <property type="match status" value="2"/>
</dbReference>
<dbReference type="RefSeq" id="WP_088765393.1">
    <property type="nucleotide sequence ID" value="NZ_CP022123.1"/>
</dbReference>
<name>A0A241Q361_FUSNP</name>
<dbReference type="GO" id="GO:0016787">
    <property type="term" value="F:hydrolase activity"/>
    <property type="evidence" value="ECO:0007669"/>
    <property type="project" value="UniProtKB-KW"/>
</dbReference>
<dbReference type="Pfam" id="PF04851">
    <property type="entry name" value="ResIII"/>
    <property type="match status" value="1"/>
</dbReference>
<evidence type="ECO:0000259" key="5">
    <source>
        <dbReference type="PROSITE" id="PS51192"/>
    </source>
</evidence>
<dbReference type="CDD" id="cd17926">
    <property type="entry name" value="DEXHc_RE"/>
    <property type="match status" value="1"/>
</dbReference>
<feature type="domain" description="Helicase C-terminal" evidence="6">
    <location>
        <begin position="520"/>
        <end position="685"/>
    </location>
</feature>
<feature type="domain" description="Helicase ATP-binding" evidence="5">
    <location>
        <begin position="267"/>
        <end position="439"/>
    </location>
</feature>
<proteinExistence type="predicted"/>
<dbReference type="Pfam" id="PF00271">
    <property type="entry name" value="Helicase_C"/>
    <property type="match status" value="1"/>
</dbReference>
<sequence length="723" mass="83915">MSLKDLDIKVEYRSKHIDIATSFYIPLLTEACMYKRAVAYFSSSSLLEISVGICNLAKRRGKIKLVTSPCLSEEDIEAIKKGYAKRDEIIKKALLSKLEEAKDDFERDRLDLLANLIATNVLEIKIILIDNGIGIFHEKLGIIEDDFGNKVAFSGSMNESETAFKKNYETIDVFCNWKIGDEASRFEKKFEAFKNLWVGNDDGVIIIDFPELSQEIIKKYKRKEQTDFSIDQREYLSCSIEKKRGEVLEIKIPNEYKLRDYQEEAIEKWVENGYRGIFDMATGTGKTLTALGAIARISENLKGKLGVIIVCPFQHLVEQWVEDIVKFNIKPIIGYSYSPQKNWKNRLKLAVQTLKYDDINSFFCFICTNATFSNEEIQKLFKRIKKPLLLIVDEAHNLGATNIRKTLTEQYTYRLALSATFDRHMDEEGTSILYNFFGKKIIEYSLGRAIEEKMLTPYDYYPIVVYLTERELNEYNELSKKIKKETRIDEKGKVYFSKLGEMLLIERSRIVAGATNKIKTLKKELQKYKEENNILVYCGATNILREEEESSITDEKDIRQIDAVKKMMYRELKMKVDRFTANESIKERMEIKDRFISGKIQAIVAIKCLDEGVNIPDIKIAFILASTTNPKEYIQRRGRVLRIAPNKEYAEIYDFITLPRDLREAKILSKEKLEYDISLLAKEMARMKEFSSLSRNNLSCKKLIMSINEVYEGFNLDLDVEYK</sequence>
<evidence type="ECO:0000313" key="8">
    <source>
        <dbReference type="Proteomes" id="UP000197638"/>
    </source>
</evidence>
<dbReference type="AlphaFoldDB" id="A0A241Q361"/>
<gene>
    <name evidence="7" type="ORF">CBG61_10285</name>
</gene>
<dbReference type="GO" id="GO:0004386">
    <property type="term" value="F:helicase activity"/>
    <property type="evidence" value="ECO:0007669"/>
    <property type="project" value="UniProtKB-KW"/>
</dbReference>
<dbReference type="GO" id="GO:0005524">
    <property type="term" value="F:ATP binding"/>
    <property type="evidence" value="ECO:0007669"/>
    <property type="project" value="UniProtKB-KW"/>
</dbReference>
<dbReference type="Proteomes" id="UP000197638">
    <property type="component" value="Chromosome"/>
</dbReference>
<dbReference type="InterPro" id="IPR027417">
    <property type="entry name" value="P-loop_NTPase"/>
</dbReference>
<evidence type="ECO:0000313" key="7">
    <source>
        <dbReference type="EMBL" id="ASG29234.1"/>
    </source>
</evidence>
<organism evidence="7 8">
    <name type="scientific">Fusobacterium nucleatum subsp. polymorphum</name>
    <name type="common">Fusobacterium polymorphum</name>
    <dbReference type="NCBI Taxonomy" id="76857"/>
    <lineage>
        <taxon>Bacteria</taxon>
        <taxon>Fusobacteriati</taxon>
        <taxon>Fusobacteriota</taxon>
        <taxon>Fusobacteriia</taxon>
        <taxon>Fusobacteriales</taxon>
        <taxon>Fusobacteriaceae</taxon>
        <taxon>Fusobacterium</taxon>
    </lineage>
</organism>
<reference evidence="7 8" key="1">
    <citation type="submission" date="2017-06" db="EMBL/GenBank/DDBJ databases">
        <title>Genome sequencing of Fusobacterium nucleatum subsp. polymorphum KCOM 1275 (=ChDC F310).</title>
        <authorList>
            <person name="Kook J.-K."/>
            <person name="Park S.-N."/>
            <person name="Lim Y.K."/>
            <person name="Roh H."/>
        </authorList>
    </citation>
    <scope>NUCLEOTIDE SEQUENCE [LARGE SCALE GENOMIC DNA]</scope>
    <source>
        <strain evidence="7 8">KCOM 1275</strain>
    </source>
</reference>
<evidence type="ECO:0000259" key="6">
    <source>
        <dbReference type="PROSITE" id="PS51194"/>
    </source>
</evidence>
<dbReference type="InterPro" id="IPR014001">
    <property type="entry name" value="Helicase_ATP-bd"/>
</dbReference>
<dbReference type="InterPro" id="IPR050615">
    <property type="entry name" value="ATP-dep_DNA_Helicase"/>
</dbReference>
<protein>
    <submittedName>
        <fullName evidence="7">DNA repair protein</fullName>
    </submittedName>
</protein>
<dbReference type="SMART" id="SM00490">
    <property type="entry name" value="HELICc"/>
    <property type="match status" value="1"/>
</dbReference>
<evidence type="ECO:0000256" key="4">
    <source>
        <dbReference type="ARBA" id="ARBA00022840"/>
    </source>
</evidence>
<dbReference type="PROSITE" id="PS51194">
    <property type="entry name" value="HELICASE_CTER"/>
    <property type="match status" value="1"/>
</dbReference>
<keyword evidence="2" id="KW-0378">Hydrolase</keyword>
<dbReference type="SUPFAM" id="SSF52540">
    <property type="entry name" value="P-loop containing nucleoside triphosphate hydrolases"/>
    <property type="match status" value="2"/>
</dbReference>
<keyword evidence="4" id="KW-0067">ATP-binding</keyword>
<dbReference type="EMBL" id="CP022123">
    <property type="protein sequence ID" value="ASG29234.1"/>
    <property type="molecule type" value="Genomic_DNA"/>
</dbReference>
<evidence type="ECO:0000256" key="2">
    <source>
        <dbReference type="ARBA" id="ARBA00022801"/>
    </source>
</evidence>
<keyword evidence="1" id="KW-0547">Nucleotide-binding</keyword>
<dbReference type="Gene3D" id="3.30.870.10">
    <property type="entry name" value="Endonuclease Chain A"/>
    <property type="match status" value="1"/>
</dbReference>
<dbReference type="GO" id="GO:0003677">
    <property type="term" value="F:DNA binding"/>
    <property type="evidence" value="ECO:0007669"/>
    <property type="project" value="InterPro"/>
</dbReference>
<evidence type="ECO:0000256" key="3">
    <source>
        <dbReference type="ARBA" id="ARBA00022806"/>
    </source>
</evidence>
<dbReference type="InterPro" id="IPR025202">
    <property type="entry name" value="PLD-like_dom"/>
</dbReference>
<dbReference type="PANTHER" id="PTHR11274:SF0">
    <property type="entry name" value="GENERAL TRANSCRIPTION AND DNA REPAIR FACTOR IIH HELICASE SUBUNIT XPB"/>
    <property type="match status" value="1"/>
</dbReference>
<dbReference type="PANTHER" id="PTHR11274">
    <property type="entry name" value="RAD25/XP-B DNA REPAIR HELICASE"/>
    <property type="match status" value="1"/>
</dbReference>
<dbReference type="InterPro" id="IPR001650">
    <property type="entry name" value="Helicase_C-like"/>
</dbReference>
<dbReference type="PROSITE" id="PS51192">
    <property type="entry name" value="HELICASE_ATP_BIND_1"/>
    <property type="match status" value="1"/>
</dbReference>
<dbReference type="Pfam" id="PF13091">
    <property type="entry name" value="PLDc_2"/>
    <property type="match status" value="1"/>
</dbReference>
<accession>A0A241Q361</accession>